<dbReference type="EMBL" id="KZ679010">
    <property type="protein sequence ID" value="PSS20724.1"/>
    <property type="molecule type" value="Genomic_DNA"/>
</dbReference>
<proteinExistence type="predicted"/>
<sequence>DDVLVIGIDFGTTFSGAAWATDEDFRAEHINVITSWPGYGREEGKAPTELFYEDGKVMWGYEIPVDAAPVSWFKLLLVKDADLSEELRSSEFLLRGRKMLRENGKTAIDLIADYLRALWAHVLDTIQKARGESVVDALPFHVVITVPAIWKGYARQGMEKAAKQSGILDPRAAGPTMLTFAPEPEAAALSALSEPGRKPKAGDVYVICDAGGGTVVKQILTCKDLITYEVDSSKKPILMHEAVEGTGGLCGGIFIDQAFEDMCRARLGRKWDRLSKSGIKQIMKNEWEAGTKPEFKPSNTKDYIVAIPAEAFGKESLDDTSKEPVIKNGRIHFKSSHIEKAFSQSWSDIEKLIDEQISRARGHGSHATGIILVGGLGGSPYLYQVLNAKYGKSGINILQSTGMRPRTAICRGAVYKGFMEGAGGNADANQPNIIAVTSTVSRFSLGVKIRVPFVEGKHLEEDKEWDECECEWKARSQMEWYLEKGENVSRKDPLRRSYYRTSKTNFGTSCSLNLYQCDELKPPSRKTSKVNSLCMISFTVDTPFKSLKEYTNSWGEKYRKLSYEVEMVPSGASLDFVVYVNGKRQG</sequence>
<dbReference type="SUPFAM" id="SSF53067">
    <property type="entry name" value="Actin-like ATPase domain"/>
    <property type="match status" value="2"/>
</dbReference>
<reference evidence="1 2" key="1">
    <citation type="journal article" date="2018" name="New Phytol.">
        <title>Comparative genomics and transcriptomics depict ericoid mycorrhizal fungi as versatile saprotrophs and plant mutualists.</title>
        <authorList>
            <person name="Martino E."/>
            <person name="Morin E."/>
            <person name="Grelet G.A."/>
            <person name="Kuo A."/>
            <person name="Kohler A."/>
            <person name="Daghino S."/>
            <person name="Barry K.W."/>
            <person name="Cichocki N."/>
            <person name="Clum A."/>
            <person name="Dockter R.B."/>
            <person name="Hainaut M."/>
            <person name="Kuo R.C."/>
            <person name="LaButti K."/>
            <person name="Lindahl B.D."/>
            <person name="Lindquist E.A."/>
            <person name="Lipzen A."/>
            <person name="Khouja H.R."/>
            <person name="Magnuson J."/>
            <person name="Murat C."/>
            <person name="Ohm R.A."/>
            <person name="Singer S.W."/>
            <person name="Spatafora J.W."/>
            <person name="Wang M."/>
            <person name="Veneault-Fourrey C."/>
            <person name="Henrissat B."/>
            <person name="Grigoriev I.V."/>
            <person name="Martin F.M."/>
            <person name="Perotto S."/>
        </authorList>
    </citation>
    <scope>NUCLEOTIDE SEQUENCE [LARGE SCALE GENOMIC DNA]</scope>
    <source>
        <strain evidence="1 2">ATCC 22711</strain>
    </source>
</reference>
<protein>
    <recommendedName>
        <fullName evidence="3">Actin-like ATPase domain-containing protein</fullName>
    </recommendedName>
</protein>
<feature type="non-terminal residue" evidence="1">
    <location>
        <position position="1"/>
    </location>
</feature>
<dbReference type="RefSeq" id="XP_024721994.1">
    <property type="nucleotide sequence ID" value="XM_024869587.1"/>
</dbReference>
<dbReference type="PANTHER" id="PTHR14187:SF5">
    <property type="entry name" value="HEAT SHOCK 70 KDA PROTEIN 12A"/>
    <property type="match status" value="1"/>
</dbReference>
<evidence type="ECO:0008006" key="3">
    <source>
        <dbReference type="Google" id="ProtNLM"/>
    </source>
</evidence>
<evidence type="ECO:0000313" key="2">
    <source>
        <dbReference type="Proteomes" id="UP000241818"/>
    </source>
</evidence>
<dbReference type="InParanoid" id="A0A2T3B504"/>
<keyword evidence="2" id="KW-1185">Reference proteome</keyword>
<accession>A0A2T3B504</accession>
<dbReference type="OrthoDB" id="2963168at2759"/>
<dbReference type="InterPro" id="IPR043129">
    <property type="entry name" value="ATPase_NBD"/>
</dbReference>
<dbReference type="PANTHER" id="PTHR14187">
    <property type="entry name" value="ALPHA KINASE/ELONGATION FACTOR 2 KINASE"/>
    <property type="match status" value="1"/>
</dbReference>
<organism evidence="1 2">
    <name type="scientific">Amorphotheca resinae ATCC 22711</name>
    <dbReference type="NCBI Taxonomy" id="857342"/>
    <lineage>
        <taxon>Eukaryota</taxon>
        <taxon>Fungi</taxon>
        <taxon>Dikarya</taxon>
        <taxon>Ascomycota</taxon>
        <taxon>Pezizomycotina</taxon>
        <taxon>Leotiomycetes</taxon>
        <taxon>Helotiales</taxon>
        <taxon>Amorphothecaceae</taxon>
        <taxon>Amorphotheca</taxon>
    </lineage>
</organism>
<dbReference type="Proteomes" id="UP000241818">
    <property type="component" value="Unassembled WGS sequence"/>
</dbReference>
<name>A0A2T3B504_AMORE</name>
<gene>
    <name evidence="1" type="ORF">M430DRAFT_79707</name>
</gene>
<dbReference type="Gene3D" id="3.30.420.40">
    <property type="match status" value="1"/>
</dbReference>
<dbReference type="GeneID" id="36577668"/>
<dbReference type="AlphaFoldDB" id="A0A2T3B504"/>
<evidence type="ECO:0000313" key="1">
    <source>
        <dbReference type="EMBL" id="PSS20724.1"/>
    </source>
</evidence>
<feature type="non-terminal residue" evidence="1">
    <location>
        <position position="586"/>
    </location>
</feature>
<dbReference type="CDD" id="cd10170">
    <property type="entry name" value="ASKHA_NBD_HSP70"/>
    <property type="match status" value="1"/>
</dbReference>
<dbReference type="STRING" id="857342.A0A2T3B504"/>